<dbReference type="EMBL" id="FNAV01000002">
    <property type="protein sequence ID" value="SDE23321.1"/>
    <property type="molecule type" value="Genomic_DNA"/>
</dbReference>
<accession>A0A1G7B8F4</accession>
<dbReference type="STRING" id="282683.SAMN04488105_10218"/>
<dbReference type="RefSeq" id="WP_242661605.1">
    <property type="nucleotide sequence ID" value="NZ_FNAV01000002.1"/>
</dbReference>
<dbReference type="Proteomes" id="UP000198994">
    <property type="component" value="Unassembled WGS sequence"/>
</dbReference>
<reference evidence="3" key="1">
    <citation type="submission" date="2016-10" db="EMBL/GenBank/DDBJ databases">
        <authorList>
            <person name="Varghese N."/>
            <person name="Submissions S."/>
        </authorList>
    </citation>
    <scope>NUCLEOTIDE SEQUENCE [LARGE SCALE GENOMIC DNA]</scope>
    <source>
        <strain evidence="3">DSM 10146</strain>
    </source>
</reference>
<feature type="region of interest" description="Disordered" evidence="1">
    <location>
        <begin position="40"/>
        <end position="71"/>
    </location>
</feature>
<name>A0A1G7B8F4_9RHOB</name>
<evidence type="ECO:0000313" key="3">
    <source>
        <dbReference type="Proteomes" id="UP000198994"/>
    </source>
</evidence>
<dbReference type="AlphaFoldDB" id="A0A1G7B8F4"/>
<proteinExistence type="predicted"/>
<sequence>MKNKLTDLNNHLFAQLERLSDENLETDAIDREVKRTEAMKSRLKSKVPDVATTTAGTDDTRKSMSVARSSSRNRLMQHIAGHSYQTNHSRTPIYLSELNDSANSRPEGHKRGRPIRSDQPQCFCPPVAEALARANCGHLVAASVEVEA</sequence>
<keyword evidence="3" id="KW-1185">Reference proteome</keyword>
<gene>
    <name evidence="2" type="ORF">SAMN04488105_10218</name>
</gene>
<evidence type="ECO:0000313" key="2">
    <source>
        <dbReference type="EMBL" id="SDE23321.1"/>
    </source>
</evidence>
<evidence type="ECO:0000256" key="1">
    <source>
        <dbReference type="SAM" id="MobiDB-lite"/>
    </source>
</evidence>
<organism evidence="2 3">
    <name type="scientific">Salipiger thiooxidans</name>
    <dbReference type="NCBI Taxonomy" id="282683"/>
    <lineage>
        <taxon>Bacteria</taxon>
        <taxon>Pseudomonadati</taxon>
        <taxon>Pseudomonadota</taxon>
        <taxon>Alphaproteobacteria</taxon>
        <taxon>Rhodobacterales</taxon>
        <taxon>Roseobacteraceae</taxon>
        <taxon>Salipiger</taxon>
    </lineage>
</organism>
<feature type="region of interest" description="Disordered" evidence="1">
    <location>
        <begin position="99"/>
        <end position="119"/>
    </location>
</feature>
<protein>
    <submittedName>
        <fullName evidence="2">Uncharacterized protein</fullName>
    </submittedName>
</protein>